<feature type="transmembrane region" description="Helical" evidence="1">
    <location>
        <begin position="177"/>
        <end position="196"/>
    </location>
</feature>
<evidence type="ECO:0000259" key="2">
    <source>
        <dbReference type="SMART" id="SM00014"/>
    </source>
</evidence>
<dbReference type="Proteomes" id="UP001075354">
    <property type="component" value="Chromosome 13"/>
</dbReference>
<dbReference type="CDD" id="cd03391">
    <property type="entry name" value="PAP2_containing_2_like"/>
    <property type="match status" value="1"/>
</dbReference>
<protein>
    <recommendedName>
        <fullName evidence="2">Phosphatidic acid phosphatase type 2/haloperoxidase domain-containing protein</fullName>
    </recommendedName>
</protein>
<keyword evidence="4" id="KW-1185">Reference proteome</keyword>
<keyword evidence="1" id="KW-0812">Transmembrane</keyword>
<feature type="transmembrane region" description="Helical" evidence="1">
    <location>
        <begin position="134"/>
        <end position="157"/>
    </location>
</feature>
<dbReference type="GO" id="GO:0042392">
    <property type="term" value="F:sphingosine-1-phosphate phosphatase activity"/>
    <property type="evidence" value="ECO:0007669"/>
    <property type="project" value="TreeGrafter"/>
</dbReference>
<name>A0AAV7XC53_9NEOP</name>
<dbReference type="PANTHER" id="PTHR14969:SF13">
    <property type="entry name" value="AT30094P"/>
    <property type="match status" value="1"/>
</dbReference>
<evidence type="ECO:0000313" key="4">
    <source>
        <dbReference type="Proteomes" id="UP001075354"/>
    </source>
</evidence>
<dbReference type="Pfam" id="PF01569">
    <property type="entry name" value="PAP2"/>
    <property type="match status" value="1"/>
</dbReference>
<keyword evidence="1" id="KW-1133">Transmembrane helix</keyword>
<dbReference type="InterPro" id="IPR000326">
    <property type="entry name" value="PAP2/HPO"/>
</dbReference>
<feature type="domain" description="Phosphatidic acid phosphatase type 2/haloperoxidase" evidence="2">
    <location>
        <begin position="80"/>
        <end position="192"/>
    </location>
</feature>
<keyword evidence="1" id="KW-0472">Membrane</keyword>
<dbReference type="Gene3D" id="1.20.144.10">
    <property type="entry name" value="Phosphatidic acid phosphatase type 2/haloperoxidase"/>
    <property type="match status" value="1"/>
</dbReference>
<dbReference type="SMART" id="SM00014">
    <property type="entry name" value="acidPPc"/>
    <property type="match status" value="1"/>
</dbReference>
<proteinExistence type="predicted"/>
<dbReference type="EMBL" id="JAPTSV010000013">
    <property type="protein sequence ID" value="KAJ1521384.1"/>
    <property type="molecule type" value="Genomic_DNA"/>
</dbReference>
<feature type="transmembrane region" description="Helical" evidence="1">
    <location>
        <begin position="52"/>
        <end position="73"/>
    </location>
</feature>
<dbReference type="InterPro" id="IPR036938">
    <property type="entry name" value="PAP2/HPO_sf"/>
</dbReference>
<comment type="caution">
    <text evidence="3">The sequence shown here is derived from an EMBL/GenBank/DDBJ whole genome shotgun (WGS) entry which is preliminary data.</text>
</comment>
<gene>
    <name evidence="3" type="ORF">ONE63_003059</name>
</gene>
<accession>A0AAV7XC53</accession>
<evidence type="ECO:0000313" key="3">
    <source>
        <dbReference type="EMBL" id="KAJ1521384.1"/>
    </source>
</evidence>
<evidence type="ECO:0000256" key="1">
    <source>
        <dbReference type="SAM" id="Phobius"/>
    </source>
</evidence>
<dbReference type="AlphaFoldDB" id="A0AAV7XC53"/>
<reference evidence="3" key="1">
    <citation type="submission" date="2022-12" db="EMBL/GenBank/DDBJ databases">
        <title>Chromosome-level genome assembly of the bean flower thrips Megalurothrips usitatus.</title>
        <authorList>
            <person name="Ma L."/>
            <person name="Liu Q."/>
            <person name="Li H."/>
            <person name="Cai W."/>
        </authorList>
    </citation>
    <scope>NUCLEOTIDE SEQUENCE</scope>
    <source>
        <strain evidence="3">Cailab_2022a</strain>
    </source>
</reference>
<organism evidence="3 4">
    <name type="scientific">Megalurothrips usitatus</name>
    <name type="common">bean blossom thrips</name>
    <dbReference type="NCBI Taxonomy" id="439358"/>
    <lineage>
        <taxon>Eukaryota</taxon>
        <taxon>Metazoa</taxon>
        <taxon>Ecdysozoa</taxon>
        <taxon>Arthropoda</taxon>
        <taxon>Hexapoda</taxon>
        <taxon>Insecta</taxon>
        <taxon>Pterygota</taxon>
        <taxon>Neoptera</taxon>
        <taxon>Paraneoptera</taxon>
        <taxon>Thysanoptera</taxon>
        <taxon>Terebrantia</taxon>
        <taxon>Thripoidea</taxon>
        <taxon>Thripidae</taxon>
        <taxon>Megalurothrips</taxon>
    </lineage>
</organism>
<dbReference type="SUPFAM" id="SSF48317">
    <property type="entry name" value="Acid phosphatase/Vanadium-dependent haloperoxidase"/>
    <property type="match status" value="1"/>
</dbReference>
<sequence length="210" mass="23699">MFCIAQGGDNGKKREVPSALRTILNIDAAITDKFCSIVDAVAPRISRANLKYLEISCHGVPWIGFWLAFTILWSSPSLYQIQVNFMIGLILDIVAVAVIKAITRRRRPMKNESDMFLTIGPDHYSFPSGHSSRAGFVASFFASHLALPAWFTFNLYLWSAAVCVSRVLLRRHHVLDVLAGIVLGLFETLFLNVIWFDQDWCEWLLSSFLS</sequence>
<feature type="transmembrane region" description="Helical" evidence="1">
    <location>
        <begin position="79"/>
        <end position="102"/>
    </location>
</feature>
<dbReference type="PANTHER" id="PTHR14969">
    <property type="entry name" value="SPHINGOSINE-1-PHOSPHATE PHOSPHOHYDROLASE"/>
    <property type="match status" value="1"/>
</dbReference>